<reference evidence="1" key="1">
    <citation type="journal article" date="2021" name="Proc. Natl. Acad. Sci. U.S.A.">
        <title>A Catalog of Tens of Thousands of Viruses from Human Metagenomes Reveals Hidden Associations with Chronic Diseases.</title>
        <authorList>
            <person name="Tisza M.J."/>
            <person name="Buck C.B."/>
        </authorList>
    </citation>
    <scope>NUCLEOTIDE SEQUENCE</scope>
    <source>
        <strain evidence="1">Ct17O1</strain>
    </source>
</reference>
<dbReference type="InterPro" id="IPR047729">
    <property type="entry name" value="Sce7726-like"/>
</dbReference>
<dbReference type="EMBL" id="BK015448">
    <property type="protein sequence ID" value="DAE07361.1"/>
    <property type="molecule type" value="Genomic_DNA"/>
</dbReference>
<proteinExistence type="predicted"/>
<accession>A0A8S5PLR7</accession>
<evidence type="ECO:0000313" key="1">
    <source>
        <dbReference type="EMBL" id="DAE07361.1"/>
    </source>
</evidence>
<organism evidence="1">
    <name type="scientific">Phage sp. ct17O1</name>
    <dbReference type="NCBI Taxonomy" id="2825789"/>
    <lineage>
        <taxon>Viruses</taxon>
    </lineage>
</organism>
<sequence length="242" mass="28111">MNEIYIRGKLIKALAKQHPNNTEFLAELPIANFSRRIDLVMANGSLSGFEIKSEQDSLKRLGGQLETYMQYFENVTVVCATKHLQGVMNIASENVGIWEFDGKKLIKHRNAIKNQLTKQKWLSFLNIIGLKAILRENKIKVSGLKSELITRAMILPHDKIKLFILDYLKQQFPLMENHRRDRQERKLSIINKASNSVINEKTDEPQALSSAEIYRRKKIKMIRQAHHERMFAIFGDAYEYLP</sequence>
<name>A0A8S5PLR7_9VIRU</name>
<protein>
    <submittedName>
        <fullName evidence="1">DNA repair protein</fullName>
    </submittedName>
</protein>
<dbReference type="NCBIfam" id="NF033832">
    <property type="entry name" value="sce7726_fam"/>
    <property type="match status" value="1"/>
</dbReference>